<feature type="non-terminal residue" evidence="1">
    <location>
        <position position="135"/>
    </location>
</feature>
<reference evidence="1 2" key="1">
    <citation type="submission" date="2015-04" db="EMBL/GenBank/DDBJ databases">
        <title>Complete genome sequence of Schizopora paradoxa KUC8140, a cosmopolitan wood degrader in East Asia.</title>
        <authorList>
            <consortium name="DOE Joint Genome Institute"/>
            <person name="Min B."/>
            <person name="Park H."/>
            <person name="Jang Y."/>
            <person name="Kim J.-J."/>
            <person name="Kim K.H."/>
            <person name="Pangilinan J."/>
            <person name="Lipzen A."/>
            <person name="Riley R."/>
            <person name="Grigoriev I.V."/>
            <person name="Spatafora J.W."/>
            <person name="Choi I.-G."/>
        </authorList>
    </citation>
    <scope>NUCLEOTIDE SEQUENCE [LARGE SCALE GENOMIC DNA]</scope>
    <source>
        <strain evidence="1 2">KUC8140</strain>
    </source>
</reference>
<evidence type="ECO:0000313" key="1">
    <source>
        <dbReference type="EMBL" id="KLO18120.1"/>
    </source>
</evidence>
<dbReference type="AlphaFoldDB" id="A0A0H2S1B2"/>
<name>A0A0H2S1B2_9AGAM</name>
<feature type="non-terminal residue" evidence="1">
    <location>
        <position position="1"/>
    </location>
</feature>
<evidence type="ECO:0008006" key="3">
    <source>
        <dbReference type="Google" id="ProtNLM"/>
    </source>
</evidence>
<proteinExistence type="predicted"/>
<gene>
    <name evidence="1" type="ORF">SCHPADRAFT_795676</name>
</gene>
<dbReference type="OrthoDB" id="2668963at2759"/>
<evidence type="ECO:0000313" key="2">
    <source>
        <dbReference type="Proteomes" id="UP000053477"/>
    </source>
</evidence>
<dbReference type="EMBL" id="KQ085897">
    <property type="protein sequence ID" value="KLO18120.1"/>
    <property type="molecule type" value="Genomic_DNA"/>
</dbReference>
<dbReference type="InParanoid" id="A0A0H2S1B2"/>
<sequence length="135" mass="15406">KPEAKKAQILSQTREQLLLRAVDMYNLELSKPENSRKGARTVCKEVSEQHERETGQFITLNHNTMLQRAAGRKSKAQSNSEKGWLKPEEVETIIRYGEELSDRAIPLTLKTLEEIVNFVLRARLGSDFPGVGQNW</sequence>
<keyword evidence="2" id="KW-1185">Reference proteome</keyword>
<dbReference type="STRING" id="27342.A0A0H2S1B2"/>
<protein>
    <recommendedName>
        <fullName evidence="3">HTH CENPB-type domain-containing protein</fullName>
    </recommendedName>
</protein>
<organism evidence="1 2">
    <name type="scientific">Schizopora paradoxa</name>
    <dbReference type="NCBI Taxonomy" id="27342"/>
    <lineage>
        <taxon>Eukaryota</taxon>
        <taxon>Fungi</taxon>
        <taxon>Dikarya</taxon>
        <taxon>Basidiomycota</taxon>
        <taxon>Agaricomycotina</taxon>
        <taxon>Agaricomycetes</taxon>
        <taxon>Hymenochaetales</taxon>
        <taxon>Schizoporaceae</taxon>
        <taxon>Schizopora</taxon>
    </lineage>
</organism>
<accession>A0A0H2S1B2</accession>
<dbReference type="Proteomes" id="UP000053477">
    <property type="component" value="Unassembled WGS sequence"/>
</dbReference>